<proteinExistence type="predicted"/>
<dbReference type="AlphaFoldDB" id="A0A4S4JX87"/>
<evidence type="ECO:0000313" key="2">
    <source>
        <dbReference type="Proteomes" id="UP000297014"/>
    </source>
</evidence>
<protein>
    <submittedName>
        <fullName evidence="1">Uncharacterized protein</fullName>
    </submittedName>
</protein>
<name>A0A4S4JX87_ALKAL</name>
<comment type="caution">
    <text evidence="1">The sequence shown here is derived from an EMBL/GenBank/DDBJ whole genome shotgun (WGS) entry which is preliminary data.</text>
</comment>
<dbReference type="Proteomes" id="UP000297014">
    <property type="component" value="Unassembled WGS sequence"/>
</dbReference>
<gene>
    <name evidence="1" type="ORF">AJ85_14860</name>
</gene>
<evidence type="ECO:0000313" key="1">
    <source>
        <dbReference type="EMBL" id="THG89856.1"/>
    </source>
</evidence>
<dbReference type="EMBL" id="JALP01000193">
    <property type="protein sequence ID" value="THG89856.1"/>
    <property type="molecule type" value="Genomic_DNA"/>
</dbReference>
<accession>A0A4S4JX87</accession>
<reference evidence="1 2" key="1">
    <citation type="submission" date="2014-01" db="EMBL/GenBank/DDBJ databases">
        <title>Draft genome sequencing of Bacillus alcalophilus CGMCC 1.3604.</title>
        <authorList>
            <person name="Yang J."/>
            <person name="Diao L."/>
            <person name="Yang S."/>
        </authorList>
    </citation>
    <scope>NUCLEOTIDE SEQUENCE [LARGE SCALE GENOMIC DNA]</scope>
    <source>
        <strain evidence="1 2">CGMCC 1.3604</strain>
    </source>
</reference>
<organism evidence="1 2">
    <name type="scientific">Alkalihalobacillus alcalophilus ATCC 27647 = CGMCC 1.3604</name>
    <dbReference type="NCBI Taxonomy" id="1218173"/>
    <lineage>
        <taxon>Bacteria</taxon>
        <taxon>Bacillati</taxon>
        <taxon>Bacillota</taxon>
        <taxon>Bacilli</taxon>
        <taxon>Bacillales</taxon>
        <taxon>Bacillaceae</taxon>
        <taxon>Alkalihalobacillus</taxon>
    </lineage>
</organism>
<sequence>MVIGNENSDLSRLECEKVVIGKEKREWPGLGCEKQVISNEKAVLMD</sequence>